<gene>
    <name evidence="5" type="primary">lktA</name>
</gene>
<evidence type="ECO:0000256" key="2">
    <source>
        <dbReference type="SAM" id="MobiDB-lite"/>
    </source>
</evidence>
<protein>
    <submittedName>
        <fullName evidence="5">LktA</fullName>
    </submittedName>
</protein>
<feature type="signal peptide" evidence="3">
    <location>
        <begin position="1"/>
        <end position="36"/>
    </location>
</feature>
<feature type="region of interest" description="Disordered" evidence="2">
    <location>
        <begin position="1106"/>
        <end position="1128"/>
    </location>
</feature>
<name>A0A1W2KRF0_9FUSO</name>
<evidence type="ECO:0000256" key="3">
    <source>
        <dbReference type="SAM" id="SignalP"/>
    </source>
</evidence>
<dbReference type="EMBL" id="KY347726">
    <property type="protein sequence ID" value="AQW79471.1"/>
    <property type="molecule type" value="Genomic_DNA"/>
</dbReference>
<dbReference type="EMBL" id="KY347727">
    <property type="protein sequence ID" value="AQW79474.1"/>
    <property type="molecule type" value="Genomic_DNA"/>
</dbReference>
<reference evidence="5" key="1">
    <citation type="journal article" date="2017" name="Anaerobe">
        <title>Three variants of the leukotoxin gene in human isolates of Fusobacterium necrophorum subspecies funduliforme.</title>
        <authorList>
            <person name="Holm K."/>
            <person name="Collin M."/>
            <person name="Hagelskjaer-Kristensen L."/>
            <person name="Jensen A."/>
            <person name="Rasmussen M."/>
        </authorList>
    </citation>
    <scope>NUCLEOTIDE SEQUENCE</scope>
    <source>
        <strain evidence="5">FNR-002</strain>
        <strain evidence="4">FNR-025</strain>
    </source>
</reference>
<proteinExistence type="predicted"/>
<feature type="compositionally biased region" description="Basic and acidic residues" evidence="2">
    <location>
        <begin position="1114"/>
        <end position="1128"/>
    </location>
</feature>
<feature type="chain" id="PRO_5011904170" evidence="3">
    <location>
        <begin position="37"/>
        <end position="3243"/>
    </location>
</feature>
<accession>A0A1W2KRF0</accession>
<dbReference type="NCBIfam" id="NF012204">
    <property type="entry name" value="adhes_FxxPxG"/>
    <property type="match status" value="1"/>
</dbReference>
<dbReference type="NCBIfam" id="NF012206">
    <property type="entry name" value="LktA_tand_53"/>
    <property type="match status" value="11"/>
</dbReference>
<keyword evidence="1" id="KW-0175">Coiled coil</keyword>
<feature type="coiled-coil region" evidence="1">
    <location>
        <begin position="3180"/>
        <end position="3207"/>
    </location>
</feature>
<evidence type="ECO:0000256" key="1">
    <source>
        <dbReference type="SAM" id="Coils"/>
    </source>
</evidence>
<organism evidence="5">
    <name type="scientific">Fusobacterium necrophorum</name>
    <dbReference type="NCBI Taxonomy" id="859"/>
    <lineage>
        <taxon>Bacteria</taxon>
        <taxon>Fusobacteriati</taxon>
        <taxon>Fusobacteriota</taxon>
        <taxon>Fusobacteriia</taxon>
        <taxon>Fusobacteriales</taxon>
        <taxon>Fusobacteriaceae</taxon>
        <taxon>Fusobacterium</taxon>
    </lineage>
</organism>
<dbReference type="InterPro" id="IPR047881">
    <property type="entry name" value="LktA_repeat"/>
</dbReference>
<evidence type="ECO:0000313" key="5">
    <source>
        <dbReference type="EMBL" id="AQW79474.1"/>
    </source>
</evidence>
<sequence>MSGIKNNVRRTRKRISDSKKVLMILGLLINTMTAVADDSIKETQGFGTKVEKQGNVYDITTNKIKDKNAFNSFDKFHLEQNNIANMHFGSKGGKEAENLFNFVKGKIEVNGVINGIRDNKIGGNLYFLSSEGLLVGKTGVINAGTFRAISPKKEEYEKAFKDAQNSKVFDGIVPQQDGSIKIPLNPNGSITVEGKINAVEDIGLYAADIRLKDTARLKTGITEFKNLVNINETIHAGLTGDLTAVKTKSGDIILSAHVDSPQKAVGENSTVGKRIEEYVKGNTKANIESDAVLEADGNIKISARATNGTFVKKEGEKEIYNTPLSLSDVEASVRVNKGKVIGKNVSITAEAKNFYDATLVTKLAKHSFSFVTGSLSPINLNGFLGLLTSKSSVVIGKDAKVEAREGSANIHSYSGVRATMGAATSPLKITNLYLENADGKLPSIGAGYISAKSDSNVTIEGEVKSKERADITSKSENTIDASVSVGTMRDSNKVALSVLVTEGENKSSVKIAKGAKVESETDDVNVRSEAINSVRATVKGGLGDSGNGVVAANISNYNASSRVDVDGYLHAKKRLNVEAHNITKNSVLQTGTNLGTSKFMNDHVYESGHLKSILDAIKQRFGGDSVNEEIKNKLTDLFSVGVSATIANHNNSASVAIGESGRLSSGVEGSNVRALNEVQNLRATTSSGSVAARKEEKKKFIGNAAVFYGNYKNNASVTIADQAELTSEGKIDTISENKTEYKNPSKMAKSVIEKLELLKRAFGKETKTPEYDPKDIESIEKLLNAFSEKLDGKPELLLNGERMTIILPDGTSKTGTAIEIANYVQGEMKKLEEKLPKGFKAFSEGLSGLIKETLNFTGVGNYANFHTFTSSGANGERDVSSVGGAVSWVEQENYSKVSIGKGAKLAAKKDLNIKAINKAETVNLVGNIGLARSSTSGSAVGGRLNVQRTKNSAIVEAKEKAELSGENINADALNSLFHVAGSFNGGSGGNAINGMGSYSGGISKARVSIDDETYLTANKKIALNSKNDTSVWNVAGSAGIGTKNAAVGVAVAVNDYDISNKASIEDNDEGQSKYDKNKDEVTVTAESLEVDAKTTGTINSISVAGGINKVGSKPSEEKPKSEERPEGFFDKIGNKVDSVKNKITDSMDSLTEKITNYISEGVKKAGNLPSNVSHTPDKGPSFSLGAAGSVSVNNIKKETSAVVDGVKVNLKGDNKKAEVIASDSAFIGAWSGAAALQWNHVGSGESNTTVGLAGAAAVNNVQSKTKAFVKDSSITNANKFKVNAVSGGTQVAAGMGLEAVKESGGQGRSYLLGTSASMNFIDNEVSSESENNIITGESEDKRADVDVTAYESDTQVTGGFNLQAGQSKGTVGAAVTVAKLNNKVKAGIKGGNYTNINRADTKALLATTQVTSALSVGGTNSFGSGLGNYQGAVSVNNINNDVSATVDKSSIKNAKELNVIAKDIKGSSELAKEYQSLLNGKDREYLEAHGIDTTGKNYYTEEQLKEAAKRDGAVIVNAAASIAGSDKSSGGAGVAVNLVKNKFKAEVIGEDKVDKTKDIAAEKINVDAKSSTVIVNTAAGLAVSQNSFAGLGSFAWQELNNEVSTKVENIKAETDRLNVVARNNTLGVNIAGNIAGTGSAAVGAALAHNSLKNKASSSVTASNFKPFSKTNAKMGINVQALNDSHITNVSAGVVASAKASGISGMASINRGSDETEALVSDSEFEGVNSFNVDAKDQKIVNTIAGNINGGKAAGVGATVAHTNIGKQSVTAIVKNSKIKTANNQDKKNIHVTAKDSVIMNTVAAGVGGAKGASVQGASASTAFNKTVASHVEHTDIDKDLEKENDENKEKANFNILAENTSQVVTNATVLSGASGQAAVGAGVAVNKITQNTSAHIKNSTQNVRNALVKSKANSSIKTIGIGAGIGAGGVGSSGSVAVNKITNNNTASVEHSNIFARGNVGVITESDAVIANYAGTVSGGSHAGVGGSTSVNEIQGDTIASVKHSKIEAKEETEDVIETQGKVKEVVEKVFQDIGINEDLSKKREKSKKRGFVVNSSSTHTLKSLLANAAGSGQAGVAGTVNINKVYGATEALVEDSILNAKHYSVKSGDYTNSIGAVGSVGVGGNVGAGASSDTNIIKRNTKTRVGKTTMSDEGFGEEAEITADSKQGISSFGVGVAAAGVGAGVAGTVSVNQFAGKTEVDVEEAKIFVKKAEITAKRYSSVAIGNAAVGVAAKGAGIGAAVAVTKDESNTRARVKNSKIMTRNKLDVIAENEIKSGTGIGSAGAGILAAGVSGVVSVNNIANKVETDIDHSTLHSSTDVNVKALNKISNSLTAGGGAAGLAAVTGVVSVNTINSSVIARVHNNSDLTSVREKVNVTAKEEKNIKQTAANAGIGGAAIGANVLVNNFGTAVEDRKNSEGKGTEVLKTLDEVNKEQDKKVNDATKKILQSAGISTEDTSVKADRGDTQGEGIKAIVKTSDIIGKNVDITTEDKNNITSTGGLGTAGLASASGTVAVTNIKRNSGVTVENSFVKAIEKLNVRSDITGNVALTAYQGSVGALGIGAAYTELNSNGRSNINIRNSKLLGKNIDVIVKDKSELTAEAKGLTAGAVAAGAIISKAKNEMNSEIEIEKSIFNEENRVNSPSKGIGREINVKVEKENRVTAESQGVSVGAVAGAGIISDAKDAGSSYLKVSTKSGRSIFHADNVNMEATHKMKVTAASKAVTGSVLGGVGVTKAEAVAAGKTMIEVEEGNLFRTNRLNTISKVEGLDEDKVTAKSSAISGNGGGISGAGVNTSTAQSNTESVVHLQRQDYENNDYTKKYISEVNALALNDTKNEANIESLAVAGVHAQGTNKAFTRSNKLTSTTVNGGNVYQLRAKALAKNENYGNVKGTGGALVGAETAAVENYTKSTTGALVAGNWEIGDKLETIARDNTIVRVNGDGTKGGLVGKNGISVKNTISGETKSSIEDKARIVGTGSVNVDALNELDVDLQGKSGGYGGIGIGNVDVNNVIKKNVEAKIGRHAIVETTGKQEYQAFTRAKVNILGKGDAAAAAAISNVHISNEMDIKNLAKQYASSQLITKNSKNNITLASSSESNVNVHGVAEARGAGAKATVSVKNQINRTNNVDLAGKIKTEGNINVYAGYDKNYNISKTNSKAIADAKSHAAAASATATIEKNEVKFNNAIREFKNNLARLEGKANKKTSVGSNQVDWYTDKYTWHSSEKAYKKLTYQSKRGEKGKK</sequence>
<keyword evidence="3" id="KW-0732">Signal</keyword>
<evidence type="ECO:0000313" key="4">
    <source>
        <dbReference type="EMBL" id="AQW79471.1"/>
    </source>
</evidence>